<evidence type="ECO:0000256" key="5">
    <source>
        <dbReference type="ARBA" id="ARBA00022792"/>
    </source>
</evidence>
<proteinExistence type="inferred from homology"/>
<dbReference type="InterPro" id="IPR018247">
    <property type="entry name" value="EF_Hand_1_Ca_BS"/>
</dbReference>
<keyword evidence="15" id="KW-1185">Reference proteome</keyword>
<name>A0AAW1SKR6_9CHLO</name>
<reference evidence="14 15" key="1">
    <citation type="journal article" date="2024" name="Nat. Commun.">
        <title>Phylogenomics reveals the evolutionary origins of lichenization in chlorophyte algae.</title>
        <authorList>
            <person name="Puginier C."/>
            <person name="Libourel C."/>
            <person name="Otte J."/>
            <person name="Skaloud P."/>
            <person name="Haon M."/>
            <person name="Grisel S."/>
            <person name="Petersen M."/>
            <person name="Berrin J.G."/>
            <person name="Delaux P.M."/>
            <person name="Dal Grande F."/>
            <person name="Keller J."/>
        </authorList>
    </citation>
    <scope>NUCLEOTIDE SEQUENCE [LARGE SCALE GENOMIC DNA]</scope>
    <source>
        <strain evidence="14 15">SAG 2523</strain>
    </source>
</reference>
<evidence type="ECO:0000256" key="4">
    <source>
        <dbReference type="ARBA" id="ARBA00022630"/>
    </source>
</evidence>
<evidence type="ECO:0000256" key="1">
    <source>
        <dbReference type="ARBA" id="ARBA00004637"/>
    </source>
</evidence>
<gene>
    <name evidence="14" type="ORF">WJX84_008483</name>
</gene>
<dbReference type="Pfam" id="PF07992">
    <property type="entry name" value="Pyr_redox_2"/>
    <property type="match status" value="1"/>
</dbReference>
<evidence type="ECO:0000313" key="15">
    <source>
        <dbReference type="Proteomes" id="UP001485043"/>
    </source>
</evidence>
<evidence type="ECO:0000256" key="11">
    <source>
        <dbReference type="ARBA" id="ARBA00049010"/>
    </source>
</evidence>
<comment type="subcellular location">
    <subcellularLocation>
        <location evidence="1">Mitochondrion inner membrane</location>
        <topology evidence="1">Peripheral membrane protein</topology>
    </subcellularLocation>
</comment>
<evidence type="ECO:0000256" key="7">
    <source>
        <dbReference type="ARBA" id="ARBA00022946"/>
    </source>
</evidence>
<comment type="catalytic activity">
    <reaction evidence="10">
        <text>a quinone + NADH + H(+) = a quinol + NAD(+)</text>
        <dbReference type="Rhea" id="RHEA:46160"/>
        <dbReference type="ChEBI" id="CHEBI:15378"/>
        <dbReference type="ChEBI" id="CHEBI:24646"/>
        <dbReference type="ChEBI" id="CHEBI:57540"/>
        <dbReference type="ChEBI" id="CHEBI:57945"/>
        <dbReference type="ChEBI" id="CHEBI:132124"/>
        <dbReference type="EC" id="1.6.5.9"/>
    </reaction>
</comment>
<keyword evidence="5" id="KW-0472">Membrane</keyword>
<evidence type="ECO:0000259" key="13">
    <source>
        <dbReference type="PROSITE" id="PS50222"/>
    </source>
</evidence>
<dbReference type="InterPro" id="IPR023753">
    <property type="entry name" value="FAD/NAD-binding_dom"/>
</dbReference>
<dbReference type="EMBL" id="JALJOV010001556">
    <property type="protein sequence ID" value="KAK9846148.1"/>
    <property type="molecule type" value="Genomic_DNA"/>
</dbReference>
<dbReference type="Gene3D" id="3.50.50.100">
    <property type="match status" value="1"/>
</dbReference>
<keyword evidence="4" id="KW-0285">Flavoprotein</keyword>
<comment type="caution">
    <text evidence="14">The sequence shown here is derived from an EMBL/GenBank/DDBJ whole genome shotgun (WGS) entry which is preliminary data.</text>
</comment>
<evidence type="ECO:0000256" key="10">
    <source>
        <dbReference type="ARBA" id="ARBA00047599"/>
    </source>
</evidence>
<sequence length="327" mass="35879">MFIASPGHSGLNAATELDASNSQDAWLGEITLHVMLQARRDLLSFIVVYPQLAKDVARVRLVELQDHILSTYDREISDYAAQLFSRNGIDLVLNCKVTSISKGSVQITYNDGNTVDYPFGACVWATGVAKNPLVTKLQERLPETQRHFRSILTDDYLQVLGSNGSIFAIGDAATIDQPKARQHAARLFVDADINKDGTLELSELRLILKKASAEFSHLEEHATFWKGQQSGHIGETYHDFLYILSYLVCRQQGAKRFGGLERDTLTGNRSQHDASKGMPTAAAGIGEDARLTQEEFADLLGRIDDGLRALPATGQVAGQQGAYLAIC</sequence>
<accession>A0AAW1SKR6</accession>
<keyword evidence="6" id="KW-0274">FAD</keyword>
<keyword evidence="8" id="KW-0560">Oxidoreductase</keyword>
<feature type="domain" description="EF-hand" evidence="13">
    <location>
        <begin position="179"/>
        <end position="214"/>
    </location>
</feature>
<dbReference type="PROSITE" id="PS00018">
    <property type="entry name" value="EF_HAND_1"/>
    <property type="match status" value="1"/>
</dbReference>
<evidence type="ECO:0000256" key="6">
    <source>
        <dbReference type="ARBA" id="ARBA00022827"/>
    </source>
</evidence>
<comment type="similarity">
    <text evidence="2">Belongs to the NADH dehydrogenase family.</text>
</comment>
<evidence type="ECO:0000256" key="3">
    <source>
        <dbReference type="ARBA" id="ARBA00012637"/>
    </source>
</evidence>
<evidence type="ECO:0000256" key="9">
    <source>
        <dbReference type="ARBA" id="ARBA00023027"/>
    </source>
</evidence>
<evidence type="ECO:0000256" key="8">
    <source>
        <dbReference type="ARBA" id="ARBA00023002"/>
    </source>
</evidence>
<keyword evidence="9" id="KW-0520">NAD</keyword>
<dbReference type="InterPro" id="IPR036188">
    <property type="entry name" value="FAD/NAD-bd_sf"/>
</dbReference>
<dbReference type="GO" id="GO:0050136">
    <property type="term" value="F:NADH dehydrogenase (quinone) (non-electrogenic) activity"/>
    <property type="evidence" value="ECO:0007669"/>
    <property type="project" value="UniProtKB-EC"/>
</dbReference>
<evidence type="ECO:0000256" key="2">
    <source>
        <dbReference type="ARBA" id="ARBA00005272"/>
    </source>
</evidence>
<protein>
    <recommendedName>
        <fullName evidence="3">NADH:ubiquinone reductase (non-electrogenic)</fullName>
        <ecNumber evidence="3">1.6.5.9</ecNumber>
    </recommendedName>
</protein>
<dbReference type="InterPro" id="IPR045024">
    <property type="entry name" value="NDH-2"/>
</dbReference>
<keyword evidence="5" id="KW-0496">Mitochondrion</keyword>
<feature type="region of interest" description="Disordered" evidence="12">
    <location>
        <begin position="261"/>
        <end position="280"/>
    </location>
</feature>
<dbReference type="PANTHER" id="PTHR43706">
    <property type="entry name" value="NADH DEHYDROGENASE"/>
    <property type="match status" value="1"/>
</dbReference>
<dbReference type="PANTHER" id="PTHR43706:SF47">
    <property type="entry name" value="EXTERNAL NADH-UBIQUINONE OXIDOREDUCTASE 1, MITOCHONDRIAL-RELATED"/>
    <property type="match status" value="1"/>
</dbReference>
<dbReference type="GO" id="GO:0005743">
    <property type="term" value="C:mitochondrial inner membrane"/>
    <property type="evidence" value="ECO:0007669"/>
    <property type="project" value="UniProtKB-SubCell"/>
</dbReference>
<dbReference type="PROSITE" id="PS50222">
    <property type="entry name" value="EF_HAND_2"/>
    <property type="match status" value="1"/>
</dbReference>
<dbReference type="AlphaFoldDB" id="A0AAW1SKR6"/>
<evidence type="ECO:0000256" key="12">
    <source>
        <dbReference type="SAM" id="MobiDB-lite"/>
    </source>
</evidence>
<dbReference type="InterPro" id="IPR002048">
    <property type="entry name" value="EF_hand_dom"/>
</dbReference>
<keyword evidence="7" id="KW-0809">Transit peptide</keyword>
<feature type="compositionally biased region" description="Basic and acidic residues" evidence="12">
    <location>
        <begin position="261"/>
        <end position="275"/>
    </location>
</feature>
<dbReference type="EC" id="1.6.5.9" evidence="3"/>
<dbReference type="GO" id="GO:0005509">
    <property type="term" value="F:calcium ion binding"/>
    <property type="evidence" value="ECO:0007669"/>
    <property type="project" value="InterPro"/>
</dbReference>
<evidence type="ECO:0000313" key="14">
    <source>
        <dbReference type="EMBL" id="KAK9846148.1"/>
    </source>
</evidence>
<organism evidence="14 15">
    <name type="scientific">Apatococcus fuscideae</name>
    <dbReference type="NCBI Taxonomy" id="2026836"/>
    <lineage>
        <taxon>Eukaryota</taxon>
        <taxon>Viridiplantae</taxon>
        <taxon>Chlorophyta</taxon>
        <taxon>core chlorophytes</taxon>
        <taxon>Trebouxiophyceae</taxon>
        <taxon>Chlorellales</taxon>
        <taxon>Chlorellaceae</taxon>
        <taxon>Apatococcus</taxon>
    </lineage>
</organism>
<keyword evidence="5" id="KW-0999">Mitochondrion inner membrane</keyword>
<dbReference type="SUPFAM" id="SSF51905">
    <property type="entry name" value="FAD/NAD(P)-binding domain"/>
    <property type="match status" value="1"/>
</dbReference>
<comment type="catalytic activity">
    <reaction evidence="11">
        <text>a ubiquinone + NADH + H(+) = a ubiquinol + NAD(+)</text>
        <dbReference type="Rhea" id="RHEA:23152"/>
        <dbReference type="Rhea" id="RHEA-COMP:9565"/>
        <dbReference type="Rhea" id="RHEA-COMP:9566"/>
        <dbReference type="ChEBI" id="CHEBI:15378"/>
        <dbReference type="ChEBI" id="CHEBI:16389"/>
        <dbReference type="ChEBI" id="CHEBI:17976"/>
        <dbReference type="ChEBI" id="CHEBI:57540"/>
        <dbReference type="ChEBI" id="CHEBI:57945"/>
    </reaction>
</comment>
<dbReference type="Proteomes" id="UP001485043">
    <property type="component" value="Unassembled WGS sequence"/>
</dbReference>